<dbReference type="SMART" id="SM00408">
    <property type="entry name" value="IGc2"/>
    <property type="match status" value="1"/>
</dbReference>
<dbReference type="InterPro" id="IPR003989">
    <property type="entry name" value="VCAM-1"/>
</dbReference>
<dbReference type="InterPro" id="IPR036179">
    <property type="entry name" value="Ig-like_dom_sf"/>
</dbReference>
<dbReference type="SUPFAM" id="SSF48726">
    <property type="entry name" value="Immunoglobulin"/>
    <property type="match status" value="1"/>
</dbReference>
<name>A0A6G1PCK6_CHAAH</name>
<keyword evidence="2" id="KW-0472">Membrane</keyword>
<keyword evidence="5" id="KW-1185">Reference proteome</keyword>
<evidence type="ECO:0000256" key="2">
    <source>
        <dbReference type="SAM" id="Phobius"/>
    </source>
</evidence>
<gene>
    <name evidence="4" type="ORF">EXN66_Car003703</name>
</gene>
<keyword evidence="2" id="KW-1133">Transmembrane helix</keyword>
<feature type="domain" description="Ig-like" evidence="3">
    <location>
        <begin position="77"/>
        <end position="152"/>
    </location>
</feature>
<accession>A0A6G1PCK6</accession>
<proteinExistence type="predicted"/>
<dbReference type="Pfam" id="PF13927">
    <property type="entry name" value="Ig_3"/>
    <property type="match status" value="1"/>
</dbReference>
<dbReference type="PANTHER" id="PTHR46013">
    <property type="entry name" value="VASCULAR CELL ADHESION MOLECULE 1"/>
    <property type="match status" value="1"/>
</dbReference>
<dbReference type="AlphaFoldDB" id="A0A6G1PCK6"/>
<dbReference type="InterPro" id="IPR003599">
    <property type="entry name" value="Ig_sub"/>
</dbReference>
<dbReference type="EMBL" id="CM015714">
    <property type="protein sequence ID" value="KAF3688031.1"/>
    <property type="molecule type" value="Genomic_DNA"/>
</dbReference>
<dbReference type="GO" id="GO:0016020">
    <property type="term" value="C:membrane"/>
    <property type="evidence" value="ECO:0007669"/>
    <property type="project" value="InterPro"/>
</dbReference>
<protein>
    <submittedName>
        <fullName evidence="4">B-cell receptor CD22 B-lymphocyte cell adhesion molecule</fullName>
    </submittedName>
</protein>
<reference evidence="5" key="2">
    <citation type="submission" date="2019-02" db="EMBL/GenBank/DDBJ databases">
        <title>Opniocepnalus argus Var Kimnra genome.</title>
        <authorList>
            <person name="Zhou C."/>
            <person name="Xiao S."/>
        </authorList>
    </citation>
    <scope>NUCLEOTIDE SEQUENCE [LARGE SCALE GENOMIC DNA]</scope>
</reference>
<evidence type="ECO:0000256" key="1">
    <source>
        <dbReference type="SAM" id="MobiDB-lite"/>
    </source>
</evidence>
<keyword evidence="2" id="KW-0812">Transmembrane</keyword>
<dbReference type="SMART" id="SM00409">
    <property type="entry name" value="IG"/>
    <property type="match status" value="1"/>
</dbReference>
<dbReference type="CDD" id="cd00096">
    <property type="entry name" value="Ig"/>
    <property type="match status" value="1"/>
</dbReference>
<evidence type="ECO:0000313" key="4">
    <source>
        <dbReference type="EMBL" id="KAF3688031.1"/>
    </source>
</evidence>
<feature type="region of interest" description="Disordered" evidence="1">
    <location>
        <begin position="199"/>
        <end position="218"/>
    </location>
</feature>
<evidence type="ECO:0000259" key="3">
    <source>
        <dbReference type="PROSITE" id="PS50835"/>
    </source>
</evidence>
<dbReference type="Gene3D" id="2.60.40.10">
    <property type="entry name" value="Immunoglobulins"/>
    <property type="match status" value="1"/>
</dbReference>
<sequence length="256" mass="28916">MQVIRSEPRQDSTWAEVKCQSSCLPDNPTFIWYKNGQKIWRETTSLSYEDNFNSSYSCAVKGHEKFPSPPVYAPQVPSVSVSPSAEIVEGNSVNLTCSSDANPAANYTWFKKDGNPDLQLISKQQLVFSSILFSDAGQYYCTAENKLGRRTSVYKFVNVESNIRLTLLVLLLIPLFVLSLFTSWYCWIQLRKKKKLTSNTESNGTTEMKESDSGPDYENISAFRSVTAAQTDDTEEQSDSYNVYENISEVNRCSTD</sequence>
<evidence type="ECO:0000313" key="5">
    <source>
        <dbReference type="Proteomes" id="UP000503349"/>
    </source>
</evidence>
<reference evidence="4 5" key="1">
    <citation type="submission" date="2019-02" db="EMBL/GenBank/DDBJ databases">
        <title>Opniocepnalus argus genome.</title>
        <authorList>
            <person name="Zhou C."/>
            <person name="Xiao S."/>
        </authorList>
    </citation>
    <scope>NUCLEOTIDE SEQUENCE [LARGE SCALE GENOMIC DNA]</scope>
    <source>
        <strain evidence="4">OARG1902GOOAL</strain>
        <tissue evidence="4">Muscle</tissue>
    </source>
</reference>
<dbReference type="InterPro" id="IPR013783">
    <property type="entry name" value="Ig-like_fold"/>
</dbReference>
<keyword evidence="4" id="KW-0675">Receptor</keyword>
<dbReference type="PANTHER" id="PTHR46013:SF4">
    <property type="entry name" value="B-CELL RECEPTOR CD22-RELATED"/>
    <property type="match status" value="1"/>
</dbReference>
<dbReference type="InterPro" id="IPR003598">
    <property type="entry name" value="Ig_sub2"/>
</dbReference>
<dbReference type="PRINTS" id="PR01474">
    <property type="entry name" value="VCAM1"/>
</dbReference>
<feature type="transmembrane region" description="Helical" evidence="2">
    <location>
        <begin position="165"/>
        <end position="188"/>
    </location>
</feature>
<dbReference type="InterPro" id="IPR007110">
    <property type="entry name" value="Ig-like_dom"/>
</dbReference>
<dbReference type="PROSITE" id="PS50835">
    <property type="entry name" value="IG_LIKE"/>
    <property type="match status" value="2"/>
</dbReference>
<organism evidence="4 5">
    <name type="scientific">Channa argus</name>
    <name type="common">Northern snakehead</name>
    <name type="synonym">Ophicephalus argus</name>
    <dbReference type="NCBI Taxonomy" id="215402"/>
    <lineage>
        <taxon>Eukaryota</taxon>
        <taxon>Metazoa</taxon>
        <taxon>Chordata</taxon>
        <taxon>Craniata</taxon>
        <taxon>Vertebrata</taxon>
        <taxon>Euteleostomi</taxon>
        <taxon>Actinopterygii</taxon>
        <taxon>Neopterygii</taxon>
        <taxon>Teleostei</taxon>
        <taxon>Neoteleostei</taxon>
        <taxon>Acanthomorphata</taxon>
        <taxon>Anabantaria</taxon>
        <taxon>Anabantiformes</taxon>
        <taxon>Channoidei</taxon>
        <taxon>Channidae</taxon>
        <taxon>Channa</taxon>
    </lineage>
</organism>
<feature type="domain" description="Ig-like" evidence="3">
    <location>
        <begin position="1"/>
        <end position="60"/>
    </location>
</feature>
<dbReference type="Proteomes" id="UP000503349">
    <property type="component" value="Chromosome 3"/>
</dbReference>
<dbReference type="GO" id="GO:0098609">
    <property type="term" value="P:cell-cell adhesion"/>
    <property type="evidence" value="ECO:0007669"/>
    <property type="project" value="InterPro"/>
</dbReference>